<evidence type="ECO:0000313" key="4">
    <source>
        <dbReference type="EMBL" id="RGR49352.1"/>
    </source>
</evidence>
<accession>A0A174FXW5</accession>
<proteinExistence type="predicted"/>
<dbReference type="Proteomes" id="UP000095409">
    <property type="component" value="Unassembled WGS sequence"/>
</dbReference>
<dbReference type="Proteomes" id="UP000285839">
    <property type="component" value="Unassembled WGS sequence"/>
</dbReference>
<evidence type="ECO:0000313" key="8">
    <source>
        <dbReference type="Proteomes" id="UP000265808"/>
    </source>
</evidence>
<evidence type="ECO:0000313" key="3">
    <source>
        <dbReference type="EMBL" id="RGN03332.1"/>
    </source>
</evidence>
<evidence type="ECO:0000313" key="9">
    <source>
        <dbReference type="Proteomes" id="UP000285839"/>
    </source>
</evidence>
<sequence length="588" mass="69176">MSMNITKPIIRKIKDNETALAEFEKEIKTSEAEDTKDIIMNFPTVYIHNWPETNKYDVYVGESNNIFARTRQHYQSRIKHETWQYRMMKTDASLYIIGHEHFNKSLTLDVENRLMHYLMSVDKVHQVHNGRGNPQKHYYPSAEFEEIFRKIWTELHESDEELFPDENIVKDSAIYKASPLHKLTDEQENAKIQILECIDLARQKHEKQIIFIDGEAGTGKTVLNSNIFYELYCQEEEKDNAEFKCCMVVNHDEQVKVYSDIAKKLGITEKYGEVVSKASTFLNRHKDLDSVDVVFIDEAHLLFTQGNQGYSGKNQLDDIIKRAKVVVIVFDENQILRMDQYWEKQMIDRYRNKAIEQQNYITLTKQLRMQADNETLAWIDAFTKKQIINKIPHHDYEIKIFDSPEALDLEIKKKASSEKSRLSRVIANYDWDYKKGKKPEDTSKKYWEVDVWIENQRWHKPWNYELEQNLNKDEKKKIKEQAWAEQAHTIAEVGSTYTIQGFDLNYAGVILGKSVKYRNGKIVYDPSETSNGKVTKNRTMEDGTKQNFAKELLKHEIRVLMTRGVNGLYIYACDDQLREALKKAAEQE</sequence>
<dbReference type="EMBL" id="CYZD01000013">
    <property type="protein sequence ID" value="CUO52945.1"/>
    <property type="molecule type" value="Genomic_DNA"/>
</dbReference>
<dbReference type="EMBL" id="QRUH01000005">
    <property type="protein sequence ID" value="RGR49352.1"/>
    <property type="molecule type" value="Genomic_DNA"/>
</dbReference>
<reference evidence="2 6" key="1">
    <citation type="submission" date="2015-09" db="EMBL/GenBank/DDBJ databases">
        <authorList>
            <consortium name="Pathogen Informatics"/>
        </authorList>
    </citation>
    <scope>NUCLEOTIDE SEQUENCE [LARGE SCALE GENOMIC DNA]</scope>
    <source>
        <strain evidence="2 6">2789STDY5608837</strain>
    </source>
</reference>
<evidence type="ECO:0000313" key="2">
    <source>
        <dbReference type="EMBL" id="CUO52945.1"/>
    </source>
</evidence>
<reference evidence="7 8" key="2">
    <citation type="submission" date="2018-08" db="EMBL/GenBank/DDBJ databases">
        <title>A genome reference for cultivated species of the human gut microbiota.</title>
        <authorList>
            <person name="Zou Y."/>
            <person name="Xue W."/>
            <person name="Luo G."/>
        </authorList>
    </citation>
    <scope>NUCLEOTIDE SEQUENCE [LARGE SCALE GENOMIC DNA]</scope>
    <source>
        <strain evidence="4 9">AF25-21</strain>
        <strain evidence="5 8">AM37-4AC</strain>
        <strain evidence="3 7">OM06-11AA</strain>
    </source>
</reference>
<dbReference type="AlphaFoldDB" id="A0A174FXW5"/>
<protein>
    <submittedName>
        <fullName evidence="3">DUF2075 domain-containing protein</fullName>
    </submittedName>
    <submittedName>
        <fullName evidence="2">Uncharacterized conserved protein</fullName>
    </submittedName>
</protein>
<gene>
    <name evidence="5" type="ORF">DW859_06700</name>
    <name evidence="4" type="ORF">DWY46_08425</name>
    <name evidence="3" type="ORF">DXB81_12955</name>
    <name evidence="2" type="ORF">ERS852394_02407</name>
</gene>
<dbReference type="EMBL" id="QSHL01000003">
    <property type="protein sequence ID" value="RHC08556.1"/>
    <property type="molecule type" value="Genomic_DNA"/>
</dbReference>
<evidence type="ECO:0000259" key="1">
    <source>
        <dbReference type="Pfam" id="PF09848"/>
    </source>
</evidence>
<dbReference type="Gene3D" id="3.40.50.300">
    <property type="entry name" value="P-loop containing nucleotide triphosphate hydrolases"/>
    <property type="match status" value="1"/>
</dbReference>
<dbReference type="CDD" id="cd10439">
    <property type="entry name" value="GIY-YIG_COG3410"/>
    <property type="match status" value="1"/>
</dbReference>
<evidence type="ECO:0000313" key="5">
    <source>
        <dbReference type="EMBL" id="RHC08556.1"/>
    </source>
</evidence>
<evidence type="ECO:0000313" key="6">
    <source>
        <dbReference type="Proteomes" id="UP000095409"/>
    </source>
</evidence>
<evidence type="ECO:0000313" key="7">
    <source>
        <dbReference type="Proteomes" id="UP000261222"/>
    </source>
</evidence>
<dbReference type="InterPro" id="IPR027417">
    <property type="entry name" value="P-loop_NTPase"/>
</dbReference>
<organism evidence="2 6">
    <name type="scientific">Blautia obeum</name>
    <dbReference type="NCBI Taxonomy" id="40520"/>
    <lineage>
        <taxon>Bacteria</taxon>
        <taxon>Bacillati</taxon>
        <taxon>Bacillota</taxon>
        <taxon>Clostridia</taxon>
        <taxon>Lachnospirales</taxon>
        <taxon>Lachnospiraceae</taxon>
        <taxon>Blautia</taxon>
    </lineage>
</organism>
<name>A0A174FXW5_9FIRM</name>
<dbReference type="SUPFAM" id="SSF52540">
    <property type="entry name" value="P-loop containing nucleoside triphosphate hydrolases"/>
    <property type="match status" value="1"/>
</dbReference>
<dbReference type="InterPro" id="IPR018647">
    <property type="entry name" value="SLFN_3-like_DNA/RNA_helicase"/>
</dbReference>
<dbReference type="Proteomes" id="UP000261222">
    <property type="component" value="Unassembled WGS sequence"/>
</dbReference>
<dbReference type="Proteomes" id="UP000265808">
    <property type="component" value="Unassembled WGS sequence"/>
</dbReference>
<dbReference type="EMBL" id="QSUB01000006">
    <property type="protein sequence ID" value="RGN03332.1"/>
    <property type="molecule type" value="Genomic_DNA"/>
</dbReference>
<feature type="domain" description="Schlafen group 3-like DNA/RNA helicase" evidence="1">
    <location>
        <begin position="207"/>
        <end position="574"/>
    </location>
</feature>
<dbReference type="Pfam" id="PF09848">
    <property type="entry name" value="SLFN-g3_helicase"/>
    <property type="match status" value="1"/>
</dbReference>